<evidence type="ECO:0000313" key="3">
    <source>
        <dbReference type="EMBL" id="TWU09808.1"/>
    </source>
</evidence>
<feature type="domain" description="Cellulose-binding Sde182 nucleoside hydrolase-like" evidence="2">
    <location>
        <begin position="43"/>
        <end position="282"/>
    </location>
</feature>
<dbReference type="Gene3D" id="3.90.245.10">
    <property type="entry name" value="Ribonucleoside hydrolase-like"/>
    <property type="match status" value="1"/>
</dbReference>
<dbReference type="InterPro" id="IPR011483">
    <property type="entry name" value="Sde182_NH-like"/>
</dbReference>
<reference evidence="3 4" key="1">
    <citation type="journal article" date="2020" name="Antonie Van Leeuwenhoek">
        <title>Rhodopirellula heiligendammensis sp. nov., Rhodopirellula pilleata sp. nov., and Rhodopirellula solitaria sp. nov. isolated from natural or artificial marine surfaces in Northern Germany and California, USA, and emended description of the genus Rhodopirellula.</title>
        <authorList>
            <person name="Kallscheuer N."/>
            <person name="Wiegand S."/>
            <person name="Jogler M."/>
            <person name="Boedeker C."/>
            <person name="Peeters S.H."/>
            <person name="Rast P."/>
            <person name="Heuer A."/>
            <person name="Jetten M.S.M."/>
            <person name="Rohde M."/>
            <person name="Jogler C."/>
        </authorList>
    </citation>
    <scope>NUCLEOTIDE SEQUENCE [LARGE SCALE GENOMIC DNA]</scope>
    <source>
        <strain evidence="3 4">Poly21</strain>
    </source>
</reference>
<evidence type="ECO:0000256" key="1">
    <source>
        <dbReference type="SAM" id="SignalP"/>
    </source>
</evidence>
<dbReference type="InterPro" id="IPR036452">
    <property type="entry name" value="Ribo_hydro-like"/>
</dbReference>
<gene>
    <name evidence="3" type="ORF">Poly21_54740</name>
</gene>
<proteinExistence type="predicted"/>
<feature type="signal peptide" evidence="1">
    <location>
        <begin position="1"/>
        <end position="22"/>
    </location>
</feature>
<dbReference type="RefSeq" id="WP_146409902.1">
    <property type="nucleotide sequence ID" value="NZ_SJPU01000007.1"/>
</dbReference>
<dbReference type="GO" id="GO:0016799">
    <property type="term" value="F:hydrolase activity, hydrolyzing N-glycosyl compounds"/>
    <property type="evidence" value="ECO:0007669"/>
    <property type="project" value="InterPro"/>
</dbReference>
<evidence type="ECO:0000313" key="4">
    <source>
        <dbReference type="Proteomes" id="UP000319908"/>
    </source>
</evidence>
<dbReference type="Proteomes" id="UP000319908">
    <property type="component" value="Unassembled WGS sequence"/>
</dbReference>
<feature type="chain" id="PRO_5022962962" description="Cellulose-binding Sde182 nucleoside hydrolase-like domain-containing protein" evidence="1">
    <location>
        <begin position="23"/>
        <end position="333"/>
    </location>
</feature>
<organism evidence="3 4">
    <name type="scientific">Allorhodopirellula heiligendammensis</name>
    <dbReference type="NCBI Taxonomy" id="2714739"/>
    <lineage>
        <taxon>Bacteria</taxon>
        <taxon>Pseudomonadati</taxon>
        <taxon>Planctomycetota</taxon>
        <taxon>Planctomycetia</taxon>
        <taxon>Pirellulales</taxon>
        <taxon>Pirellulaceae</taxon>
        <taxon>Allorhodopirellula</taxon>
    </lineage>
</organism>
<protein>
    <recommendedName>
        <fullName evidence="2">Cellulose-binding Sde182 nucleoside hydrolase-like domain-containing protein</fullName>
    </recommendedName>
</protein>
<sequence length="333" mass="37353">MKTVSLAVLLAIAIGCCRAGFASPPGGALDSDRRGDPYSEKPRVIVSTDIGGSDPDDFQSLVHLLLYTDVIDVEGLISSPPNAGRVRDIREVIDAYASDYARLKRHSNDYPTPNALRVVTKQGAVDKAPHEGWSKPTAGSQWIVQQAQTADMRPLWILVWGSITDVAQAVHDEPSIKGKIRVYSIGSWNTKLDSAARDYLFNKHDDLWWIESDTTFRGMYMGGMQDGEWGNDRFVQQNVKGHGSLGDLFVRKKRDIKMGDTPSLLYLLRGNADDPTEPHWGGAFVKTDHGKYFWTDNPDQILSINERAGAKTVSDWRREYLEDWKSRMDRLIE</sequence>
<dbReference type="Pfam" id="PF07632">
    <property type="entry name" value="Sde182_NH-like"/>
    <property type="match status" value="1"/>
</dbReference>
<name>A0A5C6BCN9_9BACT</name>
<evidence type="ECO:0000259" key="2">
    <source>
        <dbReference type="Pfam" id="PF07632"/>
    </source>
</evidence>
<keyword evidence="1" id="KW-0732">Signal</keyword>
<comment type="caution">
    <text evidence="3">The sequence shown here is derived from an EMBL/GenBank/DDBJ whole genome shotgun (WGS) entry which is preliminary data.</text>
</comment>
<dbReference type="OrthoDB" id="253051at2"/>
<keyword evidence="4" id="KW-1185">Reference proteome</keyword>
<dbReference type="AlphaFoldDB" id="A0A5C6BCN9"/>
<dbReference type="EMBL" id="SJPU01000007">
    <property type="protein sequence ID" value="TWU09808.1"/>
    <property type="molecule type" value="Genomic_DNA"/>
</dbReference>
<dbReference type="PROSITE" id="PS51257">
    <property type="entry name" value="PROKAR_LIPOPROTEIN"/>
    <property type="match status" value="1"/>
</dbReference>
<dbReference type="SUPFAM" id="SSF53590">
    <property type="entry name" value="Nucleoside hydrolase"/>
    <property type="match status" value="1"/>
</dbReference>
<accession>A0A5C6BCN9</accession>